<reference evidence="1" key="1">
    <citation type="journal article" date="2015" name="Nature">
        <title>Complex archaea that bridge the gap between prokaryotes and eukaryotes.</title>
        <authorList>
            <person name="Spang A."/>
            <person name="Saw J.H."/>
            <person name="Jorgensen S.L."/>
            <person name="Zaremba-Niedzwiedzka K."/>
            <person name="Martijn J."/>
            <person name="Lind A.E."/>
            <person name="van Eijk R."/>
            <person name="Schleper C."/>
            <person name="Guy L."/>
            <person name="Ettema T.J."/>
        </authorList>
    </citation>
    <scope>NUCLEOTIDE SEQUENCE</scope>
</reference>
<organism evidence="1">
    <name type="scientific">marine sediment metagenome</name>
    <dbReference type="NCBI Taxonomy" id="412755"/>
    <lineage>
        <taxon>unclassified sequences</taxon>
        <taxon>metagenomes</taxon>
        <taxon>ecological metagenomes</taxon>
    </lineage>
</organism>
<proteinExistence type="predicted"/>
<evidence type="ECO:0000313" key="1">
    <source>
        <dbReference type="EMBL" id="KKN19007.1"/>
    </source>
</evidence>
<gene>
    <name evidence="1" type="ORF">LCGC14_0949940</name>
</gene>
<accession>A0A0F9P3Q9</accession>
<comment type="caution">
    <text evidence="1">The sequence shown here is derived from an EMBL/GenBank/DDBJ whole genome shotgun (WGS) entry which is preliminary data.</text>
</comment>
<dbReference type="EMBL" id="LAZR01003375">
    <property type="protein sequence ID" value="KKN19007.1"/>
    <property type="molecule type" value="Genomic_DNA"/>
</dbReference>
<sequence length="323" mass="38235">MPKKITPLQIKNILKYYDSQVALGLNNPQFATAEKYKLSRQTIANYIKKRDNPTEEAPKDNINTNIREFIAYKELDKQFNEEQGGRIENVHIENIAKHLFEKYPKKAKKLLDKNYERALEQTFRELEIEAPIKDIEALKEGYSINDLLKSPPTEIEKLTQRAETEKKKAEIMKAKNEMYDMETDKYDTEFAQIIAKDGLQRAKNEEQIDGIHSNEEVIENPYFNKEFDEMWSEMSNLYLESTILHNPNVFAFKKRQFLLKWSYRLAKTREIKQLRAERKQEYNEGEQEILEQRLRRLPTEALEVLELVYNKGIKDGGVNTNRF</sequence>
<name>A0A0F9P3Q9_9ZZZZ</name>
<dbReference type="AlphaFoldDB" id="A0A0F9P3Q9"/>
<protein>
    <submittedName>
        <fullName evidence="1">Uncharacterized protein</fullName>
    </submittedName>
</protein>